<feature type="transmembrane region" description="Helical" evidence="1">
    <location>
        <begin position="31"/>
        <end position="53"/>
    </location>
</feature>
<keyword evidence="1" id="KW-0812">Transmembrane</keyword>
<feature type="transmembrane region" description="Helical" evidence="1">
    <location>
        <begin position="74"/>
        <end position="94"/>
    </location>
</feature>
<accession>A0A0P4W0B6</accession>
<dbReference type="InterPro" id="IPR019396">
    <property type="entry name" value="TM_Fragile-X-F-assoc"/>
</dbReference>
<dbReference type="EMBL" id="GDKW01000297">
    <property type="protein sequence ID" value="JAI56298.1"/>
    <property type="molecule type" value="mRNA"/>
</dbReference>
<organism evidence="2">
    <name type="scientific">Rhodnius neglectus</name>
    <dbReference type="NCBI Taxonomy" id="72488"/>
    <lineage>
        <taxon>Eukaryota</taxon>
        <taxon>Metazoa</taxon>
        <taxon>Ecdysozoa</taxon>
        <taxon>Arthropoda</taxon>
        <taxon>Hexapoda</taxon>
        <taxon>Insecta</taxon>
        <taxon>Pterygota</taxon>
        <taxon>Neoptera</taxon>
        <taxon>Paraneoptera</taxon>
        <taxon>Hemiptera</taxon>
        <taxon>Heteroptera</taxon>
        <taxon>Panheteroptera</taxon>
        <taxon>Cimicomorpha</taxon>
        <taxon>Reduviidae</taxon>
        <taxon>Triatominae</taxon>
        <taxon>Rhodnius</taxon>
    </lineage>
</organism>
<protein>
    <submittedName>
        <fullName evidence="2">Putative conserved plasma membrane protein</fullName>
    </submittedName>
</protein>
<evidence type="ECO:0000256" key="1">
    <source>
        <dbReference type="SAM" id="Phobius"/>
    </source>
</evidence>
<dbReference type="PANTHER" id="PTHR13568">
    <property type="entry name" value="FAM11A, B PROTEIN"/>
    <property type="match status" value="1"/>
</dbReference>
<sequence>MAVLHRALFTWFVLLVFLILLVLRLDSRIQWNWFIVFIPVWFYDTILAIYVFFNMMSYWRSGHDRLSNSVERKLWYLAAIALKLVSLIFLCLRLENVGYNLSPVHIMVPLWILIPFTISDVFMTLIKSSRNRYL</sequence>
<reference evidence="2" key="1">
    <citation type="journal article" date="2016" name="PLoS Negl. Trop. Dis.">
        <title>A Deep Insight into the Sialome of Rhodnius neglectus, a Vector of Chagas Disease.</title>
        <authorList>
            <person name="Santiago P.B."/>
            <person name="Assumpcao T.C."/>
            <person name="Araujo C.N."/>
            <person name="Bastos I.M."/>
            <person name="Neves D."/>
            <person name="Silva I.G."/>
            <person name="Charneau S."/>
            <person name="Queiroz R.M."/>
            <person name="Raiol T."/>
            <person name="Oliveira J.V."/>
            <person name="Sousa M.V."/>
            <person name="Calvo E."/>
            <person name="Ribeiro J.M."/>
            <person name="Santana J.M."/>
        </authorList>
    </citation>
    <scope>NUCLEOTIDE SEQUENCE</scope>
    <source>
        <tissue evidence="2">Salivary glands</tissue>
    </source>
</reference>
<name>A0A0P4W0B6_9HEMI</name>
<keyword evidence="1" id="KW-1133">Transmembrane helix</keyword>
<proteinExistence type="evidence at transcript level"/>
<dbReference type="Pfam" id="PF10269">
    <property type="entry name" value="Tmemb_185A"/>
    <property type="match status" value="1"/>
</dbReference>
<keyword evidence="1" id="KW-0472">Membrane</keyword>
<dbReference type="AlphaFoldDB" id="A0A0P4W0B6"/>
<feature type="transmembrane region" description="Helical" evidence="1">
    <location>
        <begin position="106"/>
        <end position="126"/>
    </location>
</feature>
<evidence type="ECO:0000313" key="2">
    <source>
        <dbReference type="EMBL" id="JAI56298.1"/>
    </source>
</evidence>
<feature type="transmembrane region" description="Helical" evidence="1">
    <location>
        <begin position="7"/>
        <end position="25"/>
    </location>
</feature>
<dbReference type="PANTHER" id="PTHR13568:SF4">
    <property type="entry name" value="TRANSMEMBRANE PROTEIN 60"/>
    <property type="match status" value="1"/>
</dbReference>